<reference evidence="4 5" key="2">
    <citation type="submission" date="2020-05" db="EMBL/GenBank/DDBJ databases">
        <title>Identification and distribution of gene clusters putatively required for synthesis of sphingolipid metabolism inhibitors in phylogenetically diverse species of the filamentous fungus Fusarium.</title>
        <authorList>
            <person name="Kim H.-S."/>
            <person name="Busman M."/>
            <person name="Brown D.W."/>
            <person name="Divon H."/>
            <person name="Uhlig S."/>
            <person name="Proctor R.H."/>
        </authorList>
    </citation>
    <scope>NUCLEOTIDE SEQUENCE [LARGE SCALE GENOMIC DNA]</scope>
    <source>
        <strain evidence="4 5">NRRL 25331</strain>
    </source>
</reference>
<evidence type="ECO:0000256" key="1">
    <source>
        <dbReference type="ARBA" id="ARBA00006484"/>
    </source>
</evidence>
<comment type="similarity">
    <text evidence="1">Belongs to the short-chain dehydrogenases/reductases (SDR) family.</text>
</comment>
<dbReference type="PANTHER" id="PTHR43963:SF6">
    <property type="entry name" value="CHAIN DEHYDROGENASE FAMILY PROTEIN, PUTATIVE (AFU_ORTHOLOGUE AFUA_3G15350)-RELATED"/>
    <property type="match status" value="1"/>
</dbReference>
<reference evidence="5" key="1">
    <citation type="journal article" date="2020" name="BMC Genomics">
        <title>Correction to: Identification and distribution of gene clusters required for synthesis of sphingolipid metabolism inhibitors in diverse species of the filamentous fungus Fusarium.</title>
        <authorList>
            <person name="Kim H.S."/>
            <person name="Lohmar J.M."/>
            <person name="Busman M."/>
            <person name="Brown D.W."/>
            <person name="Naumann T.A."/>
            <person name="Divon H.H."/>
            <person name="Lysoe E."/>
            <person name="Uhlig S."/>
            <person name="Proctor R.H."/>
        </authorList>
    </citation>
    <scope>NUCLEOTIDE SEQUENCE [LARGE SCALE GENOMIC DNA]</scope>
    <source>
        <strain evidence="5">NRRL 25331</strain>
    </source>
</reference>
<name>A0A8H5X860_FUSCI</name>
<dbReference type="EMBL" id="JAAQPE010000119">
    <property type="protein sequence ID" value="KAF5684888.1"/>
    <property type="molecule type" value="Genomic_DNA"/>
</dbReference>
<accession>A0A8H5X860</accession>
<dbReference type="Pfam" id="PF00106">
    <property type="entry name" value="adh_short"/>
    <property type="match status" value="1"/>
</dbReference>
<protein>
    <submittedName>
        <fullName evidence="4">Short chain dehydrogenase</fullName>
    </submittedName>
</protein>
<keyword evidence="2" id="KW-0521">NADP</keyword>
<organism evidence="4 5">
    <name type="scientific">Fusarium circinatum</name>
    <name type="common">Pitch canker fungus</name>
    <name type="synonym">Gibberella circinata</name>
    <dbReference type="NCBI Taxonomy" id="48490"/>
    <lineage>
        <taxon>Eukaryota</taxon>
        <taxon>Fungi</taxon>
        <taxon>Dikarya</taxon>
        <taxon>Ascomycota</taxon>
        <taxon>Pezizomycotina</taxon>
        <taxon>Sordariomycetes</taxon>
        <taxon>Hypocreomycetidae</taxon>
        <taxon>Hypocreales</taxon>
        <taxon>Nectriaceae</taxon>
        <taxon>Fusarium</taxon>
        <taxon>Fusarium fujikuroi species complex</taxon>
    </lineage>
</organism>
<dbReference type="PANTHER" id="PTHR43963">
    <property type="entry name" value="CARBONYL REDUCTASE 1-RELATED"/>
    <property type="match status" value="1"/>
</dbReference>
<evidence type="ECO:0000313" key="5">
    <source>
        <dbReference type="Proteomes" id="UP000572754"/>
    </source>
</evidence>
<sequence length="320" mass="34852">MTTILVTGANRGIGYAIVQAIATRLPSSTIVLGCRRKNAAQEAIESLIDSGVENKLGYVELDIENDASIEAAVVSLEREYGKLDVLINNAGKVERRSSDNLADIRAASNSCFNNLITSNAVVTHAFSKLLRRSSEPTVIMISSARGSMARTNNKELPPVANINYCVSKVGLNMLMLHLQAAENHSEDEPKIEFWAVSPGHCKTAFNGYRGRKDPLEGAEAVVRLLESVKEDIEPGTFWEYENGSFQQVPWQMFSSASVFRKGNSLATSPNHARALSQVAPKPILISNAGVSPDVAAIVGFEEAEFRRDIELRVIGTFNTL</sequence>
<keyword evidence="5" id="KW-1185">Reference proteome</keyword>
<dbReference type="Proteomes" id="UP000572754">
    <property type="component" value="Unassembled WGS sequence"/>
</dbReference>
<proteinExistence type="inferred from homology"/>
<dbReference type="GO" id="GO:0016491">
    <property type="term" value="F:oxidoreductase activity"/>
    <property type="evidence" value="ECO:0007669"/>
    <property type="project" value="UniProtKB-KW"/>
</dbReference>
<dbReference type="InterPro" id="IPR002347">
    <property type="entry name" value="SDR_fam"/>
</dbReference>
<dbReference type="PRINTS" id="PR00081">
    <property type="entry name" value="GDHRDH"/>
</dbReference>
<evidence type="ECO:0000256" key="2">
    <source>
        <dbReference type="ARBA" id="ARBA00022857"/>
    </source>
</evidence>
<dbReference type="Gene3D" id="3.40.50.720">
    <property type="entry name" value="NAD(P)-binding Rossmann-like Domain"/>
    <property type="match status" value="1"/>
</dbReference>
<dbReference type="AlphaFoldDB" id="A0A8H5X860"/>
<gene>
    <name evidence="4" type="ORF">FCIRC_3732</name>
</gene>
<dbReference type="SUPFAM" id="SSF51735">
    <property type="entry name" value="NAD(P)-binding Rossmann-fold domains"/>
    <property type="match status" value="1"/>
</dbReference>
<dbReference type="InterPro" id="IPR036291">
    <property type="entry name" value="NAD(P)-bd_dom_sf"/>
</dbReference>
<evidence type="ECO:0000313" key="4">
    <source>
        <dbReference type="EMBL" id="KAF5684888.1"/>
    </source>
</evidence>
<comment type="caution">
    <text evidence="4">The sequence shown here is derived from an EMBL/GenBank/DDBJ whole genome shotgun (WGS) entry which is preliminary data.</text>
</comment>
<keyword evidence="3" id="KW-0560">Oxidoreductase</keyword>
<evidence type="ECO:0000256" key="3">
    <source>
        <dbReference type="ARBA" id="ARBA00023002"/>
    </source>
</evidence>